<evidence type="ECO:0000313" key="1">
    <source>
        <dbReference type="EMBL" id="VAW87565.1"/>
    </source>
</evidence>
<dbReference type="InterPro" id="IPR032871">
    <property type="entry name" value="AHH_dom_containing"/>
</dbReference>
<accession>A0A3B0Z2R2</accession>
<protein>
    <submittedName>
        <fullName evidence="1">Uncharacterized protein</fullName>
    </submittedName>
</protein>
<reference evidence="1" key="1">
    <citation type="submission" date="2018-06" db="EMBL/GenBank/DDBJ databases">
        <authorList>
            <person name="Zhirakovskaya E."/>
        </authorList>
    </citation>
    <scope>NUCLEOTIDE SEQUENCE</scope>
</reference>
<organism evidence="1">
    <name type="scientific">hydrothermal vent metagenome</name>
    <dbReference type="NCBI Taxonomy" id="652676"/>
    <lineage>
        <taxon>unclassified sequences</taxon>
        <taxon>metagenomes</taxon>
        <taxon>ecological metagenomes</taxon>
    </lineage>
</organism>
<gene>
    <name evidence="1" type="ORF">MNBD_GAMMA16-1419</name>
</gene>
<proteinExistence type="predicted"/>
<name>A0A3B0Z2R2_9ZZZZ</name>
<sequence>MANSGSDLEAEVIEVQPHELMLGLIEVIRETDESIGYYKMKEMTRNHLDDVIEETINKEKQKQNIKLSMAEIHALAGKLYTQLMMRGTIQALSSLSSYYADATRMSRDDLLSEGHSPNRLARYKKATGVKRPLNTAAHAIVSGAHPEAEAARKILAKFKIRVDDPHNGVFLPRSSCYIPHPEMPDAVNHAGVHTKEYYLNVTTILRQTNSALECRMALRLIAVRLQKGTMGY</sequence>
<dbReference type="EMBL" id="UOFO01000127">
    <property type="protein sequence ID" value="VAW87565.1"/>
    <property type="molecule type" value="Genomic_DNA"/>
</dbReference>
<dbReference type="Pfam" id="PF14412">
    <property type="entry name" value="AHH"/>
    <property type="match status" value="1"/>
</dbReference>
<dbReference type="AlphaFoldDB" id="A0A3B0Z2R2"/>